<dbReference type="EMBL" id="MRZV01001031">
    <property type="protein sequence ID" value="PIK41297.1"/>
    <property type="molecule type" value="Genomic_DNA"/>
</dbReference>
<evidence type="ECO:0000313" key="13">
    <source>
        <dbReference type="Proteomes" id="UP000230750"/>
    </source>
</evidence>
<dbReference type="PROSITE" id="PS50262">
    <property type="entry name" value="G_PROTEIN_RECEP_F1_2"/>
    <property type="match status" value="1"/>
</dbReference>
<evidence type="ECO:0000256" key="5">
    <source>
        <dbReference type="ARBA" id="ARBA00023040"/>
    </source>
</evidence>
<feature type="domain" description="G-protein coupled receptors family 1 profile" evidence="11">
    <location>
        <begin position="1"/>
        <end position="173"/>
    </location>
</feature>
<evidence type="ECO:0000256" key="4">
    <source>
        <dbReference type="ARBA" id="ARBA00022989"/>
    </source>
</evidence>
<dbReference type="Gene3D" id="1.20.1070.10">
    <property type="entry name" value="Rhodopsin 7-helix transmembrane proteins"/>
    <property type="match status" value="1"/>
</dbReference>
<feature type="transmembrane region" description="Helical" evidence="10">
    <location>
        <begin position="96"/>
        <end position="118"/>
    </location>
</feature>
<evidence type="ECO:0000256" key="1">
    <source>
        <dbReference type="ARBA" id="ARBA00004651"/>
    </source>
</evidence>
<evidence type="ECO:0000256" key="6">
    <source>
        <dbReference type="ARBA" id="ARBA00023136"/>
    </source>
</evidence>
<evidence type="ECO:0000256" key="7">
    <source>
        <dbReference type="ARBA" id="ARBA00023170"/>
    </source>
</evidence>
<evidence type="ECO:0000256" key="2">
    <source>
        <dbReference type="ARBA" id="ARBA00022475"/>
    </source>
</evidence>
<evidence type="ECO:0000256" key="8">
    <source>
        <dbReference type="ARBA" id="ARBA00023224"/>
    </source>
</evidence>
<name>A0A2G8JZW1_STIJA</name>
<keyword evidence="8 9" id="KW-0807">Transducer</keyword>
<keyword evidence="2" id="KW-1003">Cell membrane</keyword>
<reference evidence="12 13" key="1">
    <citation type="journal article" date="2017" name="PLoS Biol.">
        <title>The sea cucumber genome provides insights into morphological evolution and visceral regeneration.</title>
        <authorList>
            <person name="Zhang X."/>
            <person name="Sun L."/>
            <person name="Yuan J."/>
            <person name="Sun Y."/>
            <person name="Gao Y."/>
            <person name="Zhang L."/>
            <person name="Li S."/>
            <person name="Dai H."/>
            <person name="Hamel J.F."/>
            <person name="Liu C."/>
            <person name="Yu Y."/>
            <person name="Liu S."/>
            <person name="Lin W."/>
            <person name="Guo K."/>
            <person name="Jin S."/>
            <person name="Xu P."/>
            <person name="Storey K.B."/>
            <person name="Huan P."/>
            <person name="Zhang T."/>
            <person name="Zhou Y."/>
            <person name="Zhang J."/>
            <person name="Lin C."/>
            <person name="Li X."/>
            <person name="Xing L."/>
            <person name="Huo D."/>
            <person name="Sun M."/>
            <person name="Wang L."/>
            <person name="Mercier A."/>
            <person name="Li F."/>
            <person name="Yang H."/>
            <person name="Xiang J."/>
        </authorList>
    </citation>
    <scope>NUCLEOTIDE SEQUENCE [LARGE SCALE GENOMIC DNA]</scope>
    <source>
        <strain evidence="12">Shaxun</strain>
        <tissue evidence="12">Muscle</tissue>
    </source>
</reference>
<keyword evidence="3 9" id="KW-0812">Transmembrane</keyword>
<dbReference type="SUPFAM" id="SSF81321">
    <property type="entry name" value="Family A G protein-coupled receptor-like"/>
    <property type="match status" value="1"/>
</dbReference>
<feature type="transmembrane region" description="Helical" evidence="10">
    <location>
        <begin position="46"/>
        <end position="66"/>
    </location>
</feature>
<dbReference type="InterPro" id="IPR000276">
    <property type="entry name" value="GPCR_Rhodpsn"/>
</dbReference>
<proteinExistence type="inferred from homology"/>
<dbReference type="InterPro" id="IPR050569">
    <property type="entry name" value="TAAR"/>
</dbReference>
<keyword evidence="13" id="KW-1185">Reference proteome</keyword>
<evidence type="ECO:0000313" key="12">
    <source>
        <dbReference type="EMBL" id="PIK41297.1"/>
    </source>
</evidence>
<comment type="subcellular location">
    <subcellularLocation>
        <location evidence="1">Cell membrane</location>
        <topology evidence="1">Multi-pass membrane protein</topology>
    </subcellularLocation>
</comment>
<dbReference type="GO" id="GO:0005886">
    <property type="term" value="C:plasma membrane"/>
    <property type="evidence" value="ECO:0007669"/>
    <property type="project" value="UniProtKB-SubCell"/>
</dbReference>
<keyword evidence="6 10" id="KW-0472">Membrane</keyword>
<evidence type="ECO:0000256" key="9">
    <source>
        <dbReference type="RuleBase" id="RU000688"/>
    </source>
</evidence>
<protein>
    <recommendedName>
        <fullName evidence="11">G-protein coupled receptors family 1 profile domain-containing protein</fullName>
    </recommendedName>
</protein>
<keyword evidence="7 9" id="KW-0675">Receptor</keyword>
<evidence type="ECO:0000256" key="10">
    <source>
        <dbReference type="SAM" id="Phobius"/>
    </source>
</evidence>
<feature type="transmembrane region" description="Helical" evidence="10">
    <location>
        <begin position="154"/>
        <end position="177"/>
    </location>
</feature>
<dbReference type="PRINTS" id="PR00237">
    <property type="entry name" value="GPCRRHODOPSN"/>
</dbReference>
<dbReference type="OrthoDB" id="6102451at2759"/>
<dbReference type="PANTHER" id="PTHR24249:SF372">
    <property type="entry name" value="G-PROTEIN COUPLED RECEPTORS FAMILY 1 PROFILE DOMAIN-CONTAINING PROTEIN"/>
    <property type="match status" value="1"/>
</dbReference>
<keyword evidence="5 9" id="KW-0297">G-protein coupled receptor</keyword>
<gene>
    <name evidence="12" type="ORF">BSL78_21844</name>
</gene>
<dbReference type="Proteomes" id="UP000230750">
    <property type="component" value="Unassembled WGS sequence"/>
</dbReference>
<comment type="similarity">
    <text evidence="9">Belongs to the G-protein coupled receptor 1 family.</text>
</comment>
<sequence>MCTATSFIGGTCCGASVITLALISVDRYFIILRPMDYRRHLTPRKTYLFVALSWIIPASLHAMVLLGKDSRKVFSYYNEDAFLCSVHYSEIRSLTAVLFFFIFVPTNLVTIAAYCPIIRASLRHSRLRLRLHESSATAKKDTCFMLSSKSNKAVLTLLIITVVFNLCWAPTAISVSLEAIGLVDHLSRNVEFICLVGHVEQLLKLICLPRDELKVQKAVKNCFKGTESWNIFHSIHRPHLA</sequence>
<keyword evidence="4 10" id="KW-1133">Transmembrane helix</keyword>
<dbReference type="AlphaFoldDB" id="A0A2G8JZW1"/>
<dbReference type="PANTHER" id="PTHR24249">
    <property type="entry name" value="HISTAMINE RECEPTOR-RELATED G-PROTEIN COUPLED RECEPTOR"/>
    <property type="match status" value="1"/>
</dbReference>
<dbReference type="GO" id="GO:0004930">
    <property type="term" value="F:G protein-coupled receptor activity"/>
    <property type="evidence" value="ECO:0007669"/>
    <property type="project" value="UniProtKB-KW"/>
</dbReference>
<comment type="caution">
    <text evidence="12">The sequence shown here is derived from an EMBL/GenBank/DDBJ whole genome shotgun (WGS) entry which is preliminary data.</text>
</comment>
<evidence type="ECO:0000259" key="11">
    <source>
        <dbReference type="PROSITE" id="PS50262"/>
    </source>
</evidence>
<organism evidence="12 13">
    <name type="scientific">Stichopus japonicus</name>
    <name type="common">Sea cucumber</name>
    <dbReference type="NCBI Taxonomy" id="307972"/>
    <lineage>
        <taxon>Eukaryota</taxon>
        <taxon>Metazoa</taxon>
        <taxon>Echinodermata</taxon>
        <taxon>Eleutherozoa</taxon>
        <taxon>Echinozoa</taxon>
        <taxon>Holothuroidea</taxon>
        <taxon>Aspidochirotacea</taxon>
        <taxon>Aspidochirotida</taxon>
        <taxon>Stichopodidae</taxon>
        <taxon>Apostichopus</taxon>
    </lineage>
</organism>
<evidence type="ECO:0000256" key="3">
    <source>
        <dbReference type="ARBA" id="ARBA00022692"/>
    </source>
</evidence>
<dbReference type="Pfam" id="PF00001">
    <property type="entry name" value="7tm_1"/>
    <property type="match status" value="1"/>
</dbReference>
<dbReference type="InterPro" id="IPR017452">
    <property type="entry name" value="GPCR_Rhodpsn_7TM"/>
</dbReference>
<dbReference type="CDD" id="cd00637">
    <property type="entry name" value="7tm_classA_rhodopsin-like"/>
    <property type="match status" value="1"/>
</dbReference>
<dbReference type="STRING" id="307972.A0A2G8JZW1"/>
<feature type="transmembrane region" description="Helical" evidence="10">
    <location>
        <begin position="6"/>
        <end position="25"/>
    </location>
</feature>
<accession>A0A2G8JZW1</accession>
<dbReference type="PROSITE" id="PS00237">
    <property type="entry name" value="G_PROTEIN_RECEP_F1_1"/>
    <property type="match status" value="1"/>
</dbReference>